<keyword evidence="6" id="KW-0472">Membrane</keyword>
<organism evidence="7 8">
    <name type="scientific">Diplodia intermedia</name>
    <dbReference type="NCBI Taxonomy" id="856260"/>
    <lineage>
        <taxon>Eukaryota</taxon>
        <taxon>Fungi</taxon>
        <taxon>Dikarya</taxon>
        <taxon>Ascomycota</taxon>
        <taxon>Pezizomycotina</taxon>
        <taxon>Dothideomycetes</taxon>
        <taxon>Dothideomycetes incertae sedis</taxon>
        <taxon>Botryosphaeriales</taxon>
        <taxon>Botryosphaeriaceae</taxon>
        <taxon>Diplodia</taxon>
    </lineage>
</organism>
<evidence type="ECO:0008006" key="9">
    <source>
        <dbReference type="Google" id="ProtNLM"/>
    </source>
</evidence>
<comment type="caution">
    <text evidence="7">The sequence shown here is derived from an EMBL/GenBank/DDBJ whole genome shotgun (WGS) entry which is preliminary data.</text>
</comment>
<evidence type="ECO:0000313" key="7">
    <source>
        <dbReference type="EMBL" id="KAL1645242.1"/>
    </source>
</evidence>
<reference evidence="7 8" key="1">
    <citation type="journal article" date="2023" name="Plant Dis.">
        <title>First Report of Diplodia intermedia Causing Canker and Dieback Diseases on Apple Trees in Canada.</title>
        <authorList>
            <person name="Ellouze W."/>
            <person name="Ilyukhin E."/>
            <person name="Sulman M."/>
            <person name="Ali S."/>
        </authorList>
    </citation>
    <scope>NUCLEOTIDE SEQUENCE [LARGE SCALE GENOMIC DNA]</scope>
    <source>
        <strain evidence="7 8">M45-28</strain>
    </source>
</reference>
<keyword evidence="8" id="KW-1185">Reference proteome</keyword>
<protein>
    <recommendedName>
        <fullName evidence="9">DUF676 domain-containing protein</fullName>
    </recommendedName>
</protein>
<proteinExistence type="predicted"/>
<dbReference type="PANTHER" id="PTHR48182">
    <property type="entry name" value="PROTEIN SERAC1"/>
    <property type="match status" value="1"/>
</dbReference>
<evidence type="ECO:0000256" key="4">
    <source>
        <dbReference type="ARBA" id="ARBA00022824"/>
    </source>
</evidence>
<gene>
    <name evidence="7" type="ORF">SLS58_003949</name>
</gene>
<accession>A0ABR3TV09</accession>
<comment type="subcellular location">
    <subcellularLocation>
        <location evidence="2">Endoplasmic reticulum</location>
    </subcellularLocation>
    <subcellularLocation>
        <location evidence="3">Membrane</location>
    </subcellularLocation>
    <subcellularLocation>
        <location evidence="1">Mitochondrion</location>
    </subcellularLocation>
</comment>
<keyword evidence="4" id="KW-0256">Endoplasmic reticulum</keyword>
<dbReference type="InterPro" id="IPR052374">
    <property type="entry name" value="SERAC1"/>
</dbReference>
<evidence type="ECO:0000313" key="8">
    <source>
        <dbReference type="Proteomes" id="UP001521184"/>
    </source>
</evidence>
<dbReference type="PANTHER" id="PTHR48182:SF2">
    <property type="entry name" value="PROTEIN SERAC1"/>
    <property type="match status" value="1"/>
</dbReference>
<evidence type="ECO:0000256" key="6">
    <source>
        <dbReference type="ARBA" id="ARBA00023136"/>
    </source>
</evidence>
<evidence type="ECO:0000256" key="2">
    <source>
        <dbReference type="ARBA" id="ARBA00004240"/>
    </source>
</evidence>
<keyword evidence="5" id="KW-0496">Mitochondrion</keyword>
<name>A0ABR3TV09_9PEZI</name>
<evidence type="ECO:0000256" key="1">
    <source>
        <dbReference type="ARBA" id="ARBA00004173"/>
    </source>
</evidence>
<sequence>MAHSLGGIVVKAAIIAMEESTEAQDRANFQSLRSILLFGVPNHGMNIETLIPMIHESARRTLLYPLDESNSPTLREIGRKFLMATRNIPGFGSFYFYETMESPTAIMVHGQWQMNGPPAVLVSVSSATHGTPHDYGDHRVIPVNRTHSDLVKFTGLHDDVYQMVLDRLEVTLGDAQYGPQDCVQNVN</sequence>
<evidence type="ECO:0000256" key="3">
    <source>
        <dbReference type="ARBA" id="ARBA00004370"/>
    </source>
</evidence>
<dbReference type="EMBL" id="JAKEKT020000020">
    <property type="protein sequence ID" value="KAL1645242.1"/>
    <property type="molecule type" value="Genomic_DNA"/>
</dbReference>
<dbReference type="Proteomes" id="UP001521184">
    <property type="component" value="Unassembled WGS sequence"/>
</dbReference>
<evidence type="ECO:0000256" key="5">
    <source>
        <dbReference type="ARBA" id="ARBA00023128"/>
    </source>
</evidence>